<dbReference type="PANTHER" id="PTHR44757:SF2">
    <property type="entry name" value="BIOFILM ARCHITECTURE MAINTENANCE PROTEIN MBAA"/>
    <property type="match status" value="1"/>
</dbReference>
<dbReference type="Gene3D" id="3.30.70.270">
    <property type="match status" value="1"/>
</dbReference>
<feature type="domain" description="GGDEF" evidence="5">
    <location>
        <begin position="325"/>
        <end position="458"/>
    </location>
</feature>
<dbReference type="Pfam" id="PF00563">
    <property type="entry name" value="EAL"/>
    <property type="match status" value="1"/>
</dbReference>
<dbReference type="InterPro" id="IPR001633">
    <property type="entry name" value="EAL_dom"/>
</dbReference>
<feature type="domain" description="EAL" evidence="3">
    <location>
        <begin position="467"/>
        <end position="721"/>
    </location>
</feature>
<dbReference type="InterPro" id="IPR029787">
    <property type="entry name" value="Nucleotide_cyclase"/>
</dbReference>
<dbReference type="RefSeq" id="WP_069189170.1">
    <property type="nucleotide sequence ID" value="NZ_FLYE01000034.1"/>
</dbReference>
<dbReference type="InterPro" id="IPR052155">
    <property type="entry name" value="Biofilm_reg_signaling"/>
</dbReference>
<dbReference type="PROSITE" id="PS50885">
    <property type="entry name" value="HAMP"/>
    <property type="match status" value="1"/>
</dbReference>
<feature type="transmembrane region" description="Helical" evidence="2">
    <location>
        <begin position="21"/>
        <end position="45"/>
    </location>
</feature>
<dbReference type="SMART" id="SM00267">
    <property type="entry name" value="GGDEF"/>
    <property type="match status" value="1"/>
</dbReference>
<evidence type="ECO:0000313" key="7">
    <source>
        <dbReference type="Proteomes" id="UP000231658"/>
    </source>
</evidence>
<dbReference type="PROSITE" id="PS50887">
    <property type="entry name" value="GGDEF"/>
    <property type="match status" value="1"/>
</dbReference>
<reference evidence="6 7" key="1">
    <citation type="submission" date="2016-07" db="EMBL/GenBank/DDBJ databases">
        <authorList>
            <person name="Lefevre C.T."/>
        </authorList>
    </citation>
    <scope>NUCLEOTIDE SEQUENCE [LARGE SCALE GENOMIC DNA]</scope>
    <source>
        <strain evidence="6">PR1</strain>
    </source>
</reference>
<sequence>MAVLSLFSPRRILDSLAHCRLCRQVTGAVFIAILIVEGAILIFSVNNFERDRLLEVEREGFAVVRAWLEISGDNPISLNKMAPMIGGGSVLISAHVRDEKGKEVSNLSQNSILAPKLETFQAEWTPKELGYPYHITATLDKSEIPGQINAFIWRIVGLVLLISFFVTVVTMAILERLMLSPIRNLREGMNNACVDLTHPENHQIEQKRNDELGDVAVAYNDLLSRLSSAFSEIRLQQDNLQQNNSQLENEVSERTKELNLVVRDLRREAVERERAEKALDASNSPVSSEHLKKIAYTDTLTGLANRDLFIDRCNQVLHQMKRAELKAAVHLVDIDGFNAVNQSYGQQAGDAVLQSLADRLGALVRDSDTLARLSADEFALIQFDIEGSDDASVFAQRMTERVSEPMDYQGEQIDITCSIGITLLSEEDESVEDVLHHVALACRRAKEDQGSSYHFYAEEMNKQALERQIIERDLKIAIPNGELEVYYQPKLDVKNNRVAGMEALVRWNHPERGFMPPGLFIPVAERSPLIVLIGDWVLREACRQVRRWQAEGLGDLKVAVNVSAVQLKENCMVTNVRQVLLETGLAPHLLELEITESAVMDDVEHTISVLENLRDLGVSLSIDDFGTGYSSLNYLKRFPVKRIKIDKAFVDEIIDETSEGVIARAVVTMGHSFGMEITAEGVEEEFQHEFLSKLGCDEIQGYLFGRPMQAADFKTFVKDKTAEQLAAE</sequence>
<dbReference type="InterPro" id="IPR000160">
    <property type="entry name" value="GGDEF_dom"/>
</dbReference>
<evidence type="ECO:0000259" key="5">
    <source>
        <dbReference type="PROSITE" id="PS50887"/>
    </source>
</evidence>
<keyword evidence="2" id="KW-1133">Transmembrane helix</keyword>
<dbReference type="InterPro" id="IPR035919">
    <property type="entry name" value="EAL_sf"/>
</dbReference>
<dbReference type="GO" id="GO:0016020">
    <property type="term" value="C:membrane"/>
    <property type="evidence" value="ECO:0007669"/>
    <property type="project" value="InterPro"/>
</dbReference>
<accession>A0A1C3RIN0</accession>
<evidence type="ECO:0000256" key="1">
    <source>
        <dbReference type="SAM" id="Coils"/>
    </source>
</evidence>
<dbReference type="SMART" id="SM00052">
    <property type="entry name" value="EAL"/>
    <property type="match status" value="1"/>
</dbReference>
<dbReference type="PROSITE" id="PS50883">
    <property type="entry name" value="EAL"/>
    <property type="match status" value="1"/>
</dbReference>
<feature type="domain" description="HAMP" evidence="4">
    <location>
        <begin position="176"/>
        <end position="231"/>
    </location>
</feature>
<feature type="transmembrane region" description="Helical" evidence="2">
    <location>
        <begin position="151"/>
        <end position="174"/>
    </location>
</feature>
<dbReference type="Gene3D" id="6.10.340.10">
    <property type="match status" value="1"/>
</dbReference>
<dbReference type="CDD" id="cd01948">
    <property type="entry name" value="EAL"/>
    <property type="match status" value="1"/>
</dbReference>
<evidence type="ECO:0000313" key="6">
    <source>
        <dbReference type="EMBL" id="SCA57119.1"/>
    </source>
</evidence>
<dbReference type="SUPFAM" id="SSF55073">
    <property type="entry name" value="Nucleotide cyclase"/>
    <property type="match status" value="1"/>
</dbReference>
<dbReference type="InterPro" id="IPR003660">
    <property type="entry name" value="HAMP_dom"/>
</dbReference>
<dbReference type="SUPFAM" id="SSF141868">
    <property type="entry name" value="EAL domain-like"/>
    <property type="match status" value="1"/>
</dbReference>
<evidence type="ECO:0008006" key="8">
    <source>
        <dbReference type="Google" id="ProtNLM"/>
    </source>
</evidence>
<dbReference type="Pfam" id="PF00990">
    <property type="entry name" value="GGDEF"/>
    <property type="match status" value="1"/>
</dbReference>
<name>A0A1C3RIN0_9PROT</name>
<dbReference type="NCBIfam" id="TIGR00254">
    <property type="entry name" value="GGDEF"/>
    <property type="match status" value="1"/>
</dbReference>
<dbReference type="InterPro" id="IPR043128">
    <property type="entry name" value="Rev_trsase/Diguanyl_cyclase"/>
</dbReference>
<keyword evidence="1" id="KW-0175">Coiled coil</keyword>
<protein>
    <recommendedName>
        <fullName evidence="8">Diguanylate cyclase</fullName>
    </recommendedName>
</protein>
<proteinExistence type="predicted"/>
<keyword evidence="2" id="KW-0472">Membrane</keyword>
<keyword evidence="2" id="KW-0812">Transmembrane</keyword>
<dbReference type="PANTHER" id="PTHR44757">
    <property type="entry name" value="DIGUANYLATE CYCLASE DGCP"/>
    <property type="match status" value="1"/>
</dbReference>
<dbReference type="OrthoDB" id="9814202at2"/>
<gene>
    <name evidence="6" type="ORF">MTBPR1_40142</name>
</gene>
<dbReference type="Gene3D" id="3.20.20.450">
    <property type="entry name" value="EAL domain"/>
    <property type="match status" value="1"/>
</dbReference>
<dbReference type="EMBL" id="FLYE01000034">
    <property type="protein sequence ID" value="SCA57119.1"/>
    <property type="molecule type" value="Genomic_DNA"/>
</dbReference>
<dbReference type="GO" id="GO:0007165">
    <property type="term" value="P:signal transduction"/>
    <property type="evidence" value="ECO:0007669"/>
    <property type="project" value="InterPro"/>
</dbReference>
<evidence type="ECO:0000256" key="2">
    <source>
        <dbReference type="SAM" id="Phobius"/>
    </source>
</evidence>
<dbReference type="AlphaFoldDB" id="A0A1C3RIN0"/>
<organism evidence="6 7">
    <name type="scientific">Candidatus Terasakiella magnetica</name>
    <dbReference type="NCBI Taxonomy" id="1867952"/>
    <lineage>
        <taxon>Bacteria</taxon>
        <taxon>Pseudomonadati</taxon>
        <taxon>Pseudomonadota</taxon>
        <taxon>Alphaproteobacteria</taxon>
        <taxon>Rhodospirillales</taxon>
        <taxon>Terasakiellaceae</taxon>
        <taxon>Terasakiella</taxon>
    </lineage>
</organism>
<evidence type="ECO:0000259" key="4">
    <source>
        <dbReference type="PROSITE" id="PS50885"/>
    </source>
</evidence>
<dbReference type="CDD" id="cd01949">
    <property type="entry name" value="GGDEF"/>
    <property type="match status" value="1"/>
</dbReference>
<keyword evidence="7" id="KW-1185">Reference proteome</keyword>
<dbReference type="FunFam" id="3.20.20.450:FF:000001">
    <property type="entry name" value="Cyclic di-GMP phosphodiesterase yahA"/>
    <property type="match status" value="1"/>
</dbReference>
<dbReference type="STRING" id="1867952.MTBPR1_40142"/>
<feature type="coiled-coil region" evidence="1">
    <location>
        <begin position="230"/>
        <end position="257"/>
    </location>
</feature>
<dbReference type="Pfam" id="PF00672">
    <property type="entry name" value="HAMP"/>
    <property type="match status" value="1"/>
</dbReference>
<evidence type="ECO:0000259" key="3">
    <source>
        <dbReference type="PROSITE" id="PS50883"/>
    </source>
</evidence>
<dbReference type="Proteomes" id="UP000231658">
    <property type="component" value="Unassembled WGS sequence"/>
</dbReference>